<feature type="transmembrane region" description="Helical" evidence="6">
    <location>
        <begin position="241"/>
        <end position="262"/>
    </location>
</feature>
<keyword evidence="2" id="KW-0813">Transport</keyword>
<feature type="transmembrane region" description="Helical" evidence="6">
    <location>
        <begin position="112"/>
        <end position="135"/>
    </location>
</feature>
<comment type="caution">
    <text evidence="8">The sequence shown here is derived from an EMBL/GenBank/DDBJ whole genome shotgun (WGS) entry which is preliminary data.</text>
</comment>
<reference evidence="8" key="1">
    <citation type="submission" date="2023-06" db="EMBL/GenBank/DDBJ databases">
        <authorList>
            <person name="Delattre M."/>
        </authorList>
    </citation>
    <scope>NUCLEOTIDE SEQUENCE</scope>
    <source>
        <strain evidence="8">AF72</strain>
    </source>
</reference>
<organism evidence="8 9">
    <name type="scientific">Mesorhabditis spiculigera</name>
    <dbReference type="NCBI Taxonomy" id="96644"/>
    <lineage>
        <taxon>Eukaryota</taxon>
        <taxon>Metazoa</taxon>
        <taxon>Ecdysozoa</taxon>
        <taxon>Nematoda</taxon>
        <taxon>Chromadorea</taxon>
        <taxon>Rhabditida</taxon>
        <taxon>Rhabditina</taxon>
        <taxon>Rhabditomorpha</taxon>
        <taxon>Rhabditoidea</taxon>
        <taxon>Rhabditidae</taxon>
        <taxon>Mesorhabditinae</taxon>
        <taxon>Mesorhabditis</taxon>
    </lineage>
</organism>
<dbReference type="Pfam" id="PF07690">
    <property type="entry name" value="MFS_1"/>
    <property type="match status" value="1"/>
</dbReference>
<evidence type="ECO:0000313" key="9">
    <source>
        <dbReference type="Proteomes" id="UP001177023"/>
    </source>
</evidence>
<dbReference type="AlphaFoldDB" id="A0AA36D9R0"/>
<feature type="transmembrane region" description="Helical" evidence="6">
    <location>
        <begin position="368"/>
        <end position="390"/>
    </location>
</feature>
<keyword evidence="5 6" id="KW-0472">Membrane</keyword>
<dbReference type="EMBL" id="CATQJA010002665">
    <property type="protein sequence ID" value="CAJ0583366.1"/>
    <property type="molecule type" value="Genomic_DNA"/>
</dbReference>
<feature type="transmembrane region" description="Helical" evidence="6">
    <location>
        <begin position="402"/>
        <end position="421"/>
    </location>
</feature>
<feature type="transmembrane region" description="Helical" evidence="6">
    <location>
        <begin position="316"/>
        <end position="335"/>
    </location>
</feature>
<evidence type="ECO:0000256" key="6">
    <source>
        <dbReference type="SAM" id="Phobius"/>
    </source>
</evidence>
<dbReference type="InterPro" id="IPR050930">
    <property type="entry name" value="MFS_Vesicular_Transporter"/>
</dbReference>
<dbReference type="GO" id="GO:0005335">
    <property type="term" value="F:serotonin:sodium:chloride symporter activity"/>
    <property type="evidence" value="ECO:0007669"/>
    <property type="project" value="TreeGrafter"/>
</dbReference>
<feature type="domain" description="Major facilitator superfamily (MFS) profile" evidence="7">
    <location>
        <begin position="17"/>
        <end position="426"/>
    </location>
</feature>
<evidence type="ECO:0000259" key="7">
    <source>
        <dbReference type="PROSITE" id="PS50850"/>
    </source>
</evidence>
<keyword evidence="4 6" id="KW-1133">Transmembrane helix</keyword>
<name>A0AA36D9R0_9BILA</name>
<dbReference type="GO" id="GO:0015842">
    <property type="term" value="P:aminergic neurotransmitter loading into synaptic vesicle"/>
    <property type="evidence" value="ECO:0007669"/>
    <property type="project" value="TreeGrafter"/>
</dbReference>
<protein>
    <recommendedName>
        <fullName evidence="7">Major facilitator superfamily (MFS) profile domain-containing protein</fullName>
    </recommendedName>
</protein>
<feature type="transmembrane region" description="Helical" evidence="6">
    <location>
        <begin position="282"/>
        <end position="304"/>
    </location>
</feature>
<evidence type="ECO:0000256" key="2">
    <source>
        <dbReference type="ARBA" id="ARBA00022448"/>
    </source>
</evidence>
<dbReference type="PANTHER" id="PTHR23506:SF23">
    <property type="entry name" value="GH10249P"/>
    <property type="match status" value="1"/>
</dbReference>
<proteinExistence type="predicted"/>
<keyword evidence="3 6" id="KW-0812">Transmembrane</keyword>
<dbReference type="GO" id="GO:0043195">
    <property type="term" value="C:terminal bouton"/>
    <property type="evidence" value="ECO:0007669"/>
    <property type="project" value="TreeGrafter"/>
</dbReference>
<dbReference type="PROSITE" id="PS50850">
    <property type="entry name" value="MFS"/>
    <property type="match status" value="1"/>
</dbReference>
<dbReference type="InterPro" id="IPR020846">
    <property type="entry name" value="MFS_dom"/>
</dbReference>
<feature type="non-terminal residue" evidence="8">
    <location>
        <position position="1"/>
    </location>
</feature>
<feature type="transmembrane region" description="Helical" evidence="6">
    <location>
        <begin position="16"/>
        <end position="39"/>
    </location>
</feature>
<gene>
    <name evidence="8" type="ORF">MSPICULIGERA_LOCUS21449</name>
</gene>
<dbReference type="InterPro" id="IPR011701">
    <property type="entry name" value="MFS"/>
</dbReference>
<dbReference type="SUPFAM" id="SSF103473">
    <property type="entry name" value="MFS general substrate transporter"/>
    <property type="match status" value="1"/>
</dbReference>
<evidence type="ECO:0000256" key="3">
    <source>
        <dbReference type="ARBA" id="ARBA00022692"/>
    </source>
</evidence>
<feature type="transmembrane region" description="Helical" evidence="6">
    <location>
        <begin position="341"/>
        <end position="361"/>
    </location>
</feature>
<evidence type="ECO:0000256" key="4">
    <source>
        <dbReference type="ARBA" id="ARBA00022989"/>
    </source>
</evidence>
<dbReference type="InterPro" id="IPR036259">
    <property type="entry name" value="MFS_trans_sf"/>
</dbReference>
<feature type="transmembrane region" description="Helical" evidence="6">
    <location>
        <begin position="200"/>
        <end position="220"/>
    </location>
</feature>
<dbReference type="GO" id="GO:0030672">
    <property type="term" value="C:synaptic vesicle membrane"/>
    <property type="evidence" value="ECO:0007669"/>
    <property type="project" value="TreeGrafter"/>
</dbReference>
<feature type="transmembrane region" description="Helical" evidence="6">
    <location>
        <begin position="170"/>
        <end position="188"/>
    </location>
</feature>
<dbReference type="Proteomes" id="UP001177023">
    <property type="component" value="Unassembled WGS sequence"/>
</dbReference>
<evidence type="ECO:0000256" key="5">
    <source>
        <dbReference type="ARBA" id="ARBA00023136"/>
    </source>
</evidence>
<evidence type="ECO:0000256" key="1">
    <source>
        <dbReference type="ARBA" id="ARBA00004141"/>
    </source>
</evidence>
<dbReference type="PANTHER" id="PTHR23506">
    <property type="entry name" value="GH10249P"/>
    <property type="match status" value="1"/>
</dbReference>
<dbReference type="Gene3D" id="1.20.1250.20">
    <property type="entry name" value="MFS general substrate transporter like domains"/>
    <property type="match status" value="1"/>
</dbReference>
<comment type="subcellular location">
    <subcellularLocation>
        <location evidence="1">Membrane</location>
        <topology evidence="1">Multi-pass membrane protein</topology>
    </subcellularLocation>
</comment>
<evidence type="ECO:0000313" key="8">
    <source>
        <dbReference type="EMBL" id="CAJ0583366.1"/>
    </source>
</evidence>
<sequence length="460" mass="49534">MAMTRQLSCVKDPRTVLLIVVYIGLFLDYILMQVVVPILPEYLLRLSHPDDAEFILSRLNVTDESKAALRHQLIESEGVSFSILYGSKAFVQLLANPLVGPLTNRIGYSMPLFIGFVVMTGSTVMFAFGNSYIVLLLARSLQGAGSACTATAGMAMLAEVYTNEKERSRAMGIALGAVALGGLLGPPYGGTMYQLFGKEIPFILLAVLGAVGAGLQLWVLPPKISKPIVDGKPSSIKKLLGDPYVALALGGIFFTYLGWAEVQPAIPMRMIDLWGATAMERGLVYLPCSLMYLIGTNSFGPIALKMGRWLASTTGLLVLGLAMLVIPFVPGMWYLTLPFAVIGLAIGLIDAALYPMLGYLVEIRHQNVYGSVYAMADAVYCLSMVIGPFASGKIVQTMGFNHMTYAAVAITIVSAPLMIFLRNPPVLKSKSLTQTISVISSDLNSIVPEKEPEPVVFTTA</sequence>
<accession>A0AA36D9R0</accession>
<keyword evidence="9" id="KW-1185">Reference proteome</keyword>